<feature type="compositionally biased region" description="Polar residues" evidence="1">
    <location>
        <begin position="44"/>
        <end position="61"/>
    </location>
</feature>
<evidence type="ECO:0000313" key="2">
    <source>
        <dbReference type="EMBL" id="CAA0822304.1"/>
    </source>
</evidence>
<comment type="caution">
    <text evidence="2">The sequence shown here is derived from an EMBL/GenBank/DDBJ whole genome shotgun (WGS) entry which is preliminary data.</text>
</comment>
<evidence type="ECO:0000256" key="1">
    <source>
        <dbReference type="SAM" id="MobiDB-lite"/>
    </source>
</evidence>
<keyword evidence="3" id="KW-1185">Reference proteome</keyword>
<feature type="region of interest" description="Disordered" evidence="1">
    <location>
        <begin position="1"/>
        <end position="61"/>
    </location>
</feature>
<gene>
    <name evidence="2" type="ORF">SHERM_19789</name>
</gene>
<feature type="region of interest" description="Disordered" evidence="1">
    <location>
        <begin position="130"/>
        <end position="152"/>
    </location>
</feature>
<accession>A0A9N7MYR0</accession>
<reference evidence="2" key="1">
    <citation type="submission" date="2019-12" db="EMBL/GenBank/DDBJ databases">
        <authorList>
            <person name="Scholes J."/>
        </authorList>
    </citation>
    <scope>NUCLEOTIDE SEQUENCE</scope>
</reference>
<dbReference type="EMBL" id="CACSLK010023397">
    <property type="protein sequence ID" value="CAA0822304.1"/>
    <property type="molecule type" value="Genomic_DNA"/>
</dbReference>
<protein>
    <submittedName>
        <fullName evidence="2">Uncharacterized protein</fullName>
    </submittedName>
</protein>
<name>A0A9N7MYR0_STRHE</name>
<evidence type="ECO:0000313" key="3">
    <source>
        <dbReference type="Proteomes" id="UP001153555"/>
    </source>
</evidence>
<dbReference type="OrthoDB" id="926869at2759"/>
<sequence length="196" mass="20800">MNNSHTLLHEEFVKPEATQPKGLTQDELLALPIGPASAPPRSSIGKSSTANSDLTAWGSGTRSPAAMEAPFARAVGNLLRLGLTRPTIGRSVKNCLRLDLASQGRGEKEGFFTDSQSRADEFDNWVSNKSFGPKGSLKGRTGSLRSQQPKRTKNKAWMGVELGLGLEVGLLGGLLIGEMASDVGDEAAYADGYGDR</sequence>
<dbReference type="Proteomes" id="UP001153555">
    <property type="component" value="Unassembled WGS sequence"/>
</dbReference>
<organism evidence="2 3">
    <name type="scientific">Striga hermonthica</name>
    <name type="common">Purple witchweed</name>
    <name type="synonym">Buchnera hermonthica</name>
    <dbReference type="NCBI Taxonomy" id="68872"/>
    <lineage>
        <taxon>Eukaryota</taxon>
        <taxon>Viridiplantae</taxon>
        <taxon>Streptophyta</taxon>
        <taxon>Embryophyta</taxon>
        <taxon>Tracheophyta</taxon>
        <taxon>Spermatophyta</taxon>
        <taxon>Magnoliopsida</taxon>
        <taxon>eudicotyledons</taxon>
        <taxon>Gunneridae</taxon>
        <taxon>Pentapetalae</taxon>
        <taxon>asterids</taxon>
        <taxon>lamiids</taxon>
        <taxon>Lamiales</taxon>
        <taxon>Orobanchaceae</taxon>
        <taxon>Buchnereae</taxon>
        <taxon>Striga</taxon>
    </lineage>
</organism>
<dbReference type="AlphaFoldDB" id="A0A9N7MYR0"/>
<proteinExistence type="predicted"/>